<feature type="chain" id="PRO_5043000215" description="Thionin-like protein" evidence="1">
    <location>
        <begin position="25"/>
        <end position="98"/>
    </location>
</feature>
<name>A0AAN9LTJ9_PHACN</name>
<feature type="signal peptide" evidence="1">
    <location>
        <begin position="1"/>
        <end position="24"/>
    </location>
</feature>
<organism evidence="2 3">
    <name type="scientific">Phaseolus coccineus</name>
    <name type="common">Scarlet runner bean</name>
    <name type="synonym">Phaseolus multiflorus</name>
    <dbReference type="NCBI Taxonomy" id="3886"/>
    <lineage>
        <taxon>Eukaryota</taxon>
        <taxon>Viridiplantae</taxon>
        <taxon>Streptophyta</taxon>
        <taxon>Embryophyta</taxon>
        <taxon>Tracheophyta</taxon>
        <taxon>Spermatophyta</taxon>
        <taxon>Magnoliopsida</taxon>
        <taxon>eudicotyledons</taxon>
        <taxon>Gunneridae</taxon>
        <taxon>Pentapetalae</taxon>
        <taxon>rosids</taxon>
        <taxon>fabids</taxon>
        <taxon>Fabales</taxon>
        <taxon>Fabaceae</taxon>
        <taxon>Papilionoideae</taxon>
        <taxon>50 kb inversion clade</taxon>
        <taxon>NPAAA clade</taxon>
        <taxon>indigoferoid/millettioid clade</taxon>
        <taxon>Phaseoleae</taxon>
        <taxon>Phaseolus</taxon>
    </lineage>
</organism>
<dbReference type="EMBL" id="JAYMYR010000009">
    <property type="protein sequence ID" value="KAK7341879.1"/>
    <property type="molecule type" value="Genomic_DNA"/>
</dbReference>
<keyword evidence="3" id="KW-1185">Reference proteome</keyword>
<reference evidence="2 3" key="1">
    <citation type="submission" date="2024-01" db="EMBL/GenBank/DDBJ databases">
        <title>The genomes of 5 underutilized Papilionoideae crops provide insights into root nodulation and disease resistanc.</title>
        <authorList>
            <person name="Jiang F."/>
        </authorList>
    </citation>
    <scope>NUCLEOTIDE SEQUENCE [LARGE SCALE GENOMIC DNA]</scope>
    <source>
        <strain evidence="2">JINMINGXINNONG_FW02</strain>
        <tissue evidence="2">Leaves</tissue>
    </source>
</reference>
<evidence type="ECO:0000313" key="3">
    <source>
        <dbReference type="Proteomes" id="UP001374584"/>
    </source>
</evidence>
<accession>A0AAN9LTJ9</accession>
<protein>
    <recommendedName>
        <fullName evidence="4">Thionin-like protein</fullName>
    </recommendedName>
</protein>
<evidence type="ECO:0000313" key="2">
    <source>
        <dbReference type="EMBL" id="KAK7341879.1"/>
    </source>
</evidence>
<gene>
    <name evidence="2" type="ORF">VNO80_24820</name>
</gene>
<evidence type="ECO:0008006" key="4">
    <source>
        <dbReference type="Google" id="ProtNLM"/>
    </source>
</evidence>
<sequence length="98" mass="10549">MKSSRVAVLMMIMLGFVQILETEAISFPCLVLCAIECIPKRPYGSCFITCISKCPSSTSASNCARSCGVNKTITIDIDALGNITNMTDSCLDKCLTLQ</sequence>
<keyword evidence="1" id="KW-0732">Signal</keyword>
<proteinExistence type="predicted"/>
<dbReference type="Proteomes" id="UP001374584">
    <property type="component" value="Unassembled WGS sequence"/>
</dbReference>
<comment type="caution">
    <text evidence="2">The sequence shown here is derived from an EMBL/GenBank/DDBJ whole genome shotgun (WGS) entry which is preliminary data.</text>
</comment>
<evidence type="ECO:0000256" key="1">
    <source>
        <dbReference type="SAM" id="SignalP"/>
    </source>
</evidence>
<dbReference type="AlphaFoldDB" id="A0AAN9LTJ9"/>